<accession>A0A0B7KGJ0</accession>
<sequence length="488" mass="53729">MSQAGKSSKKRIYLNAFDACTVGHTCPGQWRNPADHSSDKRNLDYWLETAKILEKGKFLSYFLADTVGGFDVYKGSRDPAIKIASEFPVTDPFVPISAMAAITKSLGFGVTASTSYERPFLLARRFSTLDHFTKGRIGWNIVTSWNKSSALAMGLTDIIPHDERYAAADELMDVLYQLWESSIADDAVVKDKASETYIDPSKVRTIKHQGKYHQLESPFIVDPSPQRTPFLFQAGTSPVTPQAESSPHHSSDSYISAGSAFAAKHAEAIFVAGHVPGTLAPKIAKIRQLAAERGRDPQSLKFFQCLTLILGKTDEDAQAKLDEIRKYQSIEGGLVIFSAFTGIDLSKYELDEEVKPEDSKSSAIIQSAFSNLFNEEQGTGKWTPRRAAEELSIGGNGAVLVGSPQTVADGLERWVTEADVDGFNLSPVVQPQSWNDIVELLIPELQSRGIYWDDYDAPGGTLRENAQGKGNSRLRTDHFGHSYTYDKA</sequence>
<name>A0A0B7KGJ0_BIOOC</name>
<comment type="similarity">
    <text evidence="1">Belongs to the NtaA/SnaA/DszA monooxygenase family.</text>
</comment>
<dbReference type="Gene3D" id="3.20.20.30">
    <property type="entry name" value="Luciferase-like domain"/>
    <property type="match status" value="1"/>
</dbReference>
<organism evidence="3">
    <name type="scientific">Bionectria ochroleuca</name>
    <name type="common">Gliocladium roseum</name>
    <dbReference type="NCBI Taxonomy" id="29856"/>
    <lineage>
        <taxon>Eukaryota</taxon>
        <taxon>Fungi</taxon>
        <taxon>Dikarya</taxon>
        <taxon>Ascomycota</taxon>
        <taxon>Pezizomycotina</taxon>
        <taxon>Sordariomycetes</taxon>
        <taxon>Hypocreomycetidae</taxon>
        <taxon>Hypocreales</taxon>
        <taxon>Bionectriaceae</taxon>
        <taxon>Clonostachys</taxon>
    </lineage>
</organism>
<reference evidence="3" key="1">
    <citation type="submission" date="2015-01" db="EMBL/GenBank/DDBJ databases">
        <authorList>
            <person name="Durling Mikael"/>
        </authorList>
    </citation>
    <scope>NUCLEOTIDE SEQUENCE</scope>
</reference>
<dbReference type="InterPro" id="IPR051260">
    <property type="entry name" value="Diverse_substr_monoxygenases"/>
</dbReference>
<dbReference type="EMBL" id="CDPU01000043">
    <property type="protein sequence ID" value="CEO54552.1"/>
    <property type="molecule type" value="Genomic_DNA"/>
</dbReference>
<dbReference type="PANTHER" id="PTHR30011">
    <property type="entry name" value="ALKANESULFONATE MONOOXYGENASE-RELATED"/>
    <property type="match status" value="1"/>
</dbReference>
<dbReference type="SUPFAM" id="SSF51679">
    <property type="entry name" value="Bacterial luciferase-like"/>
    <property type="match status" value="1"/>
</dbReference>
<dbReference type="AlphaFoldDB" id="A0A0B7KGJ0"/>
<dbReference type="GO" id="GO:0004497">
    <property type="term" value="F:monooxygenase activity"/>
    <property type="evidence" value="ECO:0007669"/>
    <property type="project" value="InterPro"/>
</dbReference>
<dbReference type="InterPro" id="IPR036661">
    <property type="entry name" value="Luciferase-like_sf"/>
</dbReference>
<dbReference type="PIRSF" id="PIRSF000337">
    <property type="entry name" value="NTA_MOA"/>
    <property type="match status" value="1"/>
</dbReference>
<dbReference type="NCBIfam" id="TIGR03860">
    <property type="entry name" value="FMN_nitrolo"/>
    <property type="match status" value="1"/>
</dbReference>
<evidence type="ECO:0000313" key="3">
    <source>
        <dbReference type="EMBL" id="CEO54552.1"/>
    </source>
</evidence>
<proteinExistence type="inferred from homology"/>
<dbReference type="InterPro" id="IPR016215">
    <property type="entry name" value="NTA_MOA"/>
</dbReference>
<dbReference type="InterPro" id="IPR011251">
    <property type="entry name" value="Luciferase-like_dom"/>
</dbReference>
<gene>
    <name evidence="3" type="ORF">BN869_000010610_1</name>
</gene>
<protein>
    <recommendedName>
        <fullName evidence="2">Luciferase-like domain-containing protein</fullName>
    </recommendedName>
</protein>
<feature type="domain" description="Luciferase-like" evidence="2">
    <location>
        <begin position="30"/>
        <end position="415"/>
    </location>
</feature>
<dbReference type="PANTHER" id="PTHR30011:SF30">
    <property type="entry name" value="XENOBIOTIC COMPOUND MONOOXYGENASE, DSZA FAMILY (AFU_ORTHOLOGUE AFUA_6G01920)"/>
    <property type="match status" value="1"/>
</dbReference>
<evidence type="ECO:0000259" key="2">
    <source>
        <dbReference type="Pfam" id="PF00296"/>
    </source>
</evidence>
<dbReference type="Pfam" id="PF00296">
    <property type="entry name" value="Bac_luciferase"/>
    <property type="match status" value="1"/>
</dbReference>
<evidence type="ECO:0000256" key="1">
    <source>
        <dbReference type="ARBA" id="ARBA00033748"/>
    </source>
</evidence>
<dbReference type="GO" id="GO:0016705">
    <property type="term" value="F:oxidoreductase activity, acting on paired donors, with incorporation or reduction of molecular oxygen"/>
    <property type="evidence" value="ECO:0007669"/>
    <property type="project" value="InterPro"/>
</dbReference>